<evidence type="ECO:0000313" key="2">
    <source>
        <dbReference type="EMBL" id="MDA0165730.1"/>
    </source>
</evidence>
<evidence type="ECO:0000256" key="1">
    <source>
        <dbReference type="SAM" id="MobiDB-lite"/>
    </source>
</evidence>
<feature type="region of interest" description="Disordered" evidence="1">
    <location>
        <begin position="107"/>
        <end position="150"/>
    </location>
</feature>
<dbReference type="AlphaFoldDB" id="A0A9X3MZN4"/>
<accession>A0A9X3MZN4</accession>
<protein>
    <submittedName>
        <fullName evidence="2">Uncharacterized protein</fullName>
    </submittedName>
</protein>
<keyword evidence="3" id="KW-1185">Reference proteome</keyword>
<sequence>MPDTQLGQALLDVPMGDIVERMARAIANAQRSLDVLSIETAMELGFNTLDLHDASGAVITRSLLELGFLPTFYSFTETTIDVSVALSIRTSEDFNVGGTISFGTPIGGSGGTGGTGGTGGIGGIGGTGTRPVGGSGPAGPAGPAGSPSSAASLGTSVLGGALAGAANSTMFGVTLHADYTRRYAFDSSAASKVSTKLVAVPGPPAFLQALRTNFGIGSGH</sequence>
<feature type="compositionally biased region" description="Gly residues" evidence="1">
    <location>
        <begin position="107"/>
        <end position="139"/>
    </location>
</feature>
<gene>
    <name evidence="2" type="ORF">OM076_36015</name>
</gene>
<feature type="compositionally biased region" description="Low complexity" evidence="1">
    <location>
        <begin position="141"/>
        <end position="150"/>
    </location>
</feature>
<name>A0A9X3MZN4_9ACTN</name>
<dbReference type="Proteomes" id="UP001149140">
    <property type="component" value="Unassembled WGS sequence"/>
</dbReference>
<dbReference type="EMBL" id="JAPDOD010000051">
    <property type="protein sequence ID" value="MDA0165730.1"/>
    <property type="molecule type" value="Genomic_DNA"/>
</dbReference>
<proteinExistence type="predicted"/>
<evidence type="ECO:0000313" key="3">
    <source>
        <dbReference type="Proteomes" id="UP001149140"/>
    </source>
</evidence>
<comment type="caution">
    <text evidence="2">The sequence shown here is derived from an EMBL/GenBank/DDBJ whole genome shotgun (WGS) entry which is preliminary data.</text>
</comment>
<organism evidence="2 3">
    <name type="scientific">Solirubrobacter ginsenosidimutans</name>
    <dbReference type="NCBI Taxonomy" id="490573"/>
    <lineage>
        <taxon>Bacteria</taxon>
        <taxon>Bacillati</taxon>
        <taxon>Actinomycetota</taxon>
        <taxon>Thermoleophilia</taxon>
        <taxon>Solirubrobacterales</taxon>
        <taxon>Solirubrobacteraceae</taxon>
        <taxon>Solirubrobacter</taxon>
    </lineage>
</organism>
<dbReference type="RefSeq" id="WP_270044992.1">
    <property type="nucleotide sequence ID" value="NZ_JAPDOD010000051.1"/>
</dbReference>
<reference evidence="2" key="1">
    <citation type="submission" date="2022-10" db="EMBL/GenBank/DDBJ databases">
        <title>The WGS of Solirubrobacter ginsenosidimutans DSM 21036.</title>
        <authorList>
            <person name="Jiang Z."/>
        </authorList>
    </citation>
    <scope>NUCLEOTIDE SEQUENCE</scope>
    <source>
        <strain evidence="2">DSM 21036</strain>
    </source>
</reference>